<dbReference type="AlphaFoldDB" id="A0A9P1IHA8"/>
<feature type="signal peptide" evidence="1">
    <location>
        <begin position="1"/>
        <end position="18"/>
    </location>
</feature>
<organism evidence="2 3">
    <name type="scientific">Caenorhabditis angaria</name>
    <dbReference type="NCBI Taxonomy" id="860376"/>
    <lineage>
        <taxon>Eukaryota</taxon>
        <taxon>Metazoa</taxon>
        <taxon>Ecdysozoa</taxon>
        <taxon>Nematoda</taxon>
        <taxon>Chromadorea</taxon>
        <taxon>Rhabditida</taxon>
        <taxon>Rhabditina</taxon>
        <taxon>Rhabditomorpha</taxon>
        <taxon>Rhabditoidea</taxon>
        <taxon>Rhabditidae</taxon>
        <taxon>Peloderinae</taxon>
        <taxon>Caenorhabditis</taxon>
    </lineage>
</organism>
<keyword evidence="3" id="KW-1185">Reference proteome</keyword>
<keyword evidence="1" id="KW-0732">Signal</keyword>
<evidence type="ECO:0000256" key="1">
    <source>
        <dbReference type="SAM" id="SignalP"/>
    </source>
</evidence>
<dbReference type="OrthoDB" id="5835303at2759"/>
<reference evidence="2" key="1">
    <citation type="submission" date="2022-11" db="EMBL/GenBank/DDBJ databases">
        <authorList>
            <person name="Kikuchi T."/>
        </authorList>
    </citation>
    <scope>NUCLEOTIDE SEQUENCE</scope>
    <source>
        <strain evidence="2">PS1010</strain>
    </source>
</reference>
<feature type="chain" id="PRO_5040105482" evidence="1">
    <location>
        <begin position="19"/>
        <end position="208"/>
    </location>
</feature>
<gene>
    <name evidence="2" type="ORF">CAMP_LOCUS5839</name>
</gene>
<dbReference type="Proteomes" id="UP001152747">
    <property type="component" value="Unassembled WGS sequence"/>
</dbReference>
<proteinExistence type="predicted"/>
<evidence type="ECO:0000313" key="2">
    <source>
        <dbReference type="EMBL" id="CAI5443202.1"/>
    </source>
</evidence>
<dbReference type="EMBL" id="CANHGI010000002">
    <property type="protein sequence ID" value="CAI5443202.1"/>
    <property type="molecule type" value="Genomic_DNA"/>
</dbReference>
<protein>
    <submittedName>
        <fullName evidence="2">Uncharacterized protein</fullName>
    </submittedName>
</protein>
<accession>A0A9P1IHA8</accession>
<name>A0A9P1IHA8_9PELO</name>
<comment type="caution">
    <text evidence="2">The sequence shown here is derived from an EMBL/GenBank/DDBJ whole genome shotgun (WGS) entry which is preliminary data.</text>
</comment>
<evidence type="ECO:0000313" key="3">
    <source>
        <dbReference type="Proteomes" id="UP001152747"/>
    </source>
</evidence>
<sequence length="208" mass="24175">MIIFLLLILTISINLICGCLKFYSRKGQMKEGRHEMYVKRGKKFDERNDKNLEFTRRKVELASPADFQHDLIPHSTQQTSSDDDRDSILDPFVFSDAELPDEDLGELKLIPTVDSQILKHVRHRARDEMDCLKSPEPYTYQEEEDSLYNVPSIQWDPNSIRSSVQQNRKLQNLAPNSNPMINSARSHYVYPHNAQAQTPTVFPKNRVE</sequence>